<name>A0ABQ5V5L1_9PROT</name>
<reference evidence="2" key="2">
    <citation type="submission" date="2023-01" db="EMBL/GenBank/DDBJ databases">
        <title>Draft genome sequence of Algimonas ampicilliniresistens strain NBRC 108219.</title>
        <authorList>
            <person name="Sun Q."/>
            <person name="Mori K."/>
        </authorList>
    </citation>
    <scope>NUCLEOTIDE SEQUENCE</scope>
    <source>
        <strain evidence="2">NBRC 108219</strain>
    </source>
</reference>
<evidence type="ECO:0000313" key="3">
    <source>
        <dbReference type="Proteomes" id="UP001161391"/>
    </source>
</evidence>
<organism evidence="2 3">
    <name type="scientific">Algimonas ampicilliniresistens</name>
    <dbReference type="NCBI Taxonomy" id="1298735"/>
    <lineage>
        <taxon>Bacteria</taxon>
        <taxon>Pseudomonadati</taxon>
        <taxon>Pseudomonadota</taxon>
        <taxon>Alphaproteobacteria</taxon>
        <taxon>Maricaulales</taxon>
        <taxon>Robiginitomaculaceae</taxon>
        <taxon>Algimonas</taxon>
    </lineage>
</organism>
<gene>
    <name evidence="2" type="ORF">GCM10007853_06270</name>
</gene>
<dbReference type="EMBL" id="BSNK01000001">
    <property type="protein sequence ID" value="GLQ22753.1"/>
    <property type="molecule type" value="Genomic_DNA"/>
</dbReference>
<accession>A0ABQ5V5L1</accession>
<evidence type="ECO:0000256" key="1">
    <source>
        <dbReference type="SAM" id="MobiDB-lite"/>
    </source>
</evidence>
<sequence length="53" mass="5693">MTAKGNKPPLALDMPFGEALARFAQTDPDEMEGAIRIKKGGRKPPPKSSKKPS</sequence>
<comment type="caution">
    <text evidence="2">The sequence shown here is derived from an EMBL/GenBank/DDBJ whole genome shotgun (WGS) entry which is preliminary data.</text>
</comment>
<protein>
    <submittedName>
        <fullName evidence="2">Uncharacterized protein</fullName>
    </submittedName>
</protein>
<proteinExistence type="predicted"/>
<dbReference type="Proteomes" id="UP001161391">
    <property type="component" value="Unassembled WGS sequence"/>
</dbReference>
<reference evidence="2" key="1">
    <citation type="journal article" date="2014" name="Int. J. Syst. Evol. Microbiol.">
        <title>Complete genome of a new Firmicutes species belonging to the dominant human colonic microbiota ('Ruminococcus bicirculans') reveals two chromosomes and a selective capacity to utilize plant glucans.</title>
        <authorList>
            <consortium name="NISC Comparative Sequencing Program"/>
            <person name="Wegmann U."/>
            <person name="Louis P."/>
            <person name="Goesmann A."/>
            <person name="Henrissat B."/>
            <person name="Duncan S.H."/>
            <person name="Flint H.J."/>
        </authorList>
    </citation>
    <scope>NUCLEOTIDE SEQUENCE</scope>
    <source>
        <strain evidence="2">NBRC 108219</strain>
    </source>
</reference>
<evidence type="ECO:0000313" key="2">
    <source>
        <dbReference type="EMBL" id="GLQ22753.1"/>
    </source>
</evidence>
<keyword evidence="3" id="KW-1185">Reference proteome</keyword>
<feature type="region of interest" description="Disordered" evidence="1">
    <location>
        <begin position="24"/>
        <end position="53"/>
    </location>
</feature>
<feature type="compositionally biased region" description="Basic residues" evidence="1">
    <location>
        <begin position="36"/>
        <end position="53"/>
    </location>
</feature>